<name>A0A3P6DDB0_BRAOL</name>
<gene>
    <name evidence="1" type="ORF">BOLC9T54520H</name>
</gene>
<accession>A0A3P6DDB0</accession>
<evidence type="ECO:0000313" key="1">
    <source>
        <dbReference type="EMBL" id="VDD29197.1"/>
    </source>
</evidence>
<dbReference type="AlphaFoldDB" id="A0A3P6DDB0"/>
<protein>
    <recommendedName>
        <fullName evidence="2">RNase H type-1 domain-containing protein</fullName>
    </recommendedName>
</protein>
<proteinExistence type="predicted"/>
<evidence type="ECO:0008006" key="2">
    <source>
        <dbReference type="Google" id="ProtNLM"/>
    </source>
</evidence>
<organism evidence="1">
    <name type="scientific">Brassica oleracea</name>
    <name type="common">Wild cabbage</name>
    <dbReference type="NCBI Taxonomy" id="3712"/>
    <lineage>
        <taxon>Eukaryota</taxon>
        <taxon>Viridiplantae</taxon>
        <taxon>Streptophyta</taxon>
        <taxon>Embryophyta</taxon>
        <taxon>Tracheophyta</taxon>
        <taxon>Spermatophyta</taxon>
        <taxon>Magnoliopsida</taxon>
        <taxon>eudicotyledons</taxon>
        <taxon>Gunneridae</taxon>
        <taxon>Pentapetalae</taxon>
        <taxon>rosids</taxon>
        <taxon>malvids</taxon>
        <taxon>Brassicales</taxon>
        <taxon>Brassicaceae</taxon>
        <taxon>Brassiceae</taxon>
        <taxon>Brassica</taxon>
    </lineage>
</organism>
<sequence>MFCMAEALAIRSALLHAVNLNFNLMWLRLDSQVLIGALSSGRDRALRSNLGHRLAISFFLSLFFHQKKA</sequence>
<reference evidence="1" key="1">
    <citation type="submission" date="2018-11" db="EMBL/GenBank/DDBJ databases">
        <authorList>
            <consortium name="Genoscope - CEA"/>
            <person name="William W."/>
        </authorList>
    </citation>
    <scope>NUCLEOTIDE SEQUENCE</scope>
</reference>
<dbReference type="EMBL" id="LR031875">
    <property type="protein sequence ID" value="VDD29197.1"/>
    <property type="molecule type" value="Genomic_DNA"/>
</dbReference>